<dbReference type="Proteomes" id="UP000261284">
    <property type="component" value="Unassembled WGS sequence"/>
</dbReference>
<dbReference type="AlphaFoldDB" id="A0A3E1NEU7"/>
<proteinExistence type="predicted"/>
<dbReference type="SUPFAM" id="SSF53448">
    <property type="entry name" value="Nucleotide-diphospho-sugar transferases"/>
    <property type="match status" value="1"/>
</dbReference>
<evidence type="ECO:0000259" key="1">
    <source>
        <dbReference type="Pfam" id="PF00535"/>
    </source>
</evidence>
<gene>
    <name evidence="2" type="ORF">DXN05_19905</name>
</gene>
<feature type="domain" description="Glycosyltransferase 2-like" evidence="1">
    <location>
        <begin position="6"/>
        <end position="113"/>
    </location>
</feature>
<dbReference type="PANTHER" id="PTHR43685">
    <property type="entry name" value="GLYCOSYLTRANSFERASE"/>
    <property type="match status" value="1"/>
</dbReference>
<reference evidence="2 3" key="1">
    <citation type="submission" date="2018-08" db="EMBL/GenBank/DDBJ databases">
        <title>Chitinophagaceae sp. K23C18032701, a novel bacterium isolated from forest soil.</title>
        <authorList>
            <person name="Wang C."/>
        </authorList>
    </citation>
    <scope>NUCLEOTIDE SEQUENCE [LARGE SCALE GENOMIC DNA]</scope>
    <source>
        <strain evidence="2 3">K23C18032701</strain>
    </source>
</reference>
<dbReference type="PANTHER" id="PTHR43685:SF2">
    <property type="entry name" value="GLYCOSYLTRANSFERASE 2-LIKE DOMAIN-CONTAINING PROTEIN"/>
    <property type="match status" value="1"/>
</dbReference>
<evidence type="ECO:0000313" key="3">
    <source>
        <dbReference type="Proteomes" id="UP000261284"/>
    </source>
</evidence>
<dbReference type="InterPro" id="IPR050834">
    <property type="entry name" value="Glycosyltransf_2"/>
</dbReference>
<dbReference type="InterPro" id="IPR029044">
    <property type="entry name" value="Nucleotide-diphossugar_trans"/>
</dbReference>
<evidence type="ECO:0000313" key="2">
    <source>
        <dbReference type="EMBL" id="RFM26490.1"/>
    </source>
</evidence>
<dbReference type="RefSeq" id="WP_116849043.1">
    <property type="nucleotide sequence ID" value="NZ_QTJU01000009.1"/>
</dbReference>
<dbReference type="Pfam" id="PF00535">
    <property type="entry name" value="Glycos_transf_2"/>
    <property type="match status" value="1"/>
</dbReference>
<dbReference type="EMBL" id="QTJU01000009">
    <property type="protein sequence ID" value="RFM26490.1"/>
    <property type="molecule type" value="Genomic_DNA"/>
</dbReference>
<keyword evidence="3" id="KW-1185">Reference proteome</keyword>
<sequence>MNTRISVITICFNNLEELKVTCASVDMQTTPPYEHWIIDGSSNNEIRDYLQHTPQPAYRKWLCERDRGIADAFNKGVLRATGDIVNMLNSADYYINEHILAIVTKAFEQNPDIRWLHGKYQLLRGNIWVTIGKPFEASKLYRGMRSLAHQSMFVRKDLHDQYGLYKENISIAMDYDFVCRIAAEPMLFVPEPLIVFAPDGTSQQNYMESLKQNKQVYKSYFGSSLRLDAWQIRLKLLHYLLHSPVGHQLYKLKVALKMENV</sequence>
<dbReference type="GO" id="GO:0016740">
    <property type="term" value="F:transferase activity"/>
    <property type="evidence" value="ECO:0007669"/>
    <property type="project" value="UniProtKB-KW"/>
</dbReference>
<organism evidence="2 3">
    <name type="scientific">Deminuibacter soli</name>
    <dbReference type="NCBI Taxonomy" id="2291815"/>
    <lineage>
        <taxon>Bacteria</taxon>
        <taxon>Pseudomonadati</taxon>
        <taxon>Bacteroidota</taxon>
        <taxon>Chitinophagia</taxon>
        <taxon>Chitinophagales</taxon>
        <taxon>Chitinophagaceae</taxon>
        <taxon>Deminuibacter</taxon>
    </lineage>
</organism>
<name>A0A3E1NEU7_9BACT</name>
<dbReference type="OrthoDB" id="9788101at2"/>
<dbReference type="InterPro" id="IPR001173">
    <property type="entry name" value="Glyco_trans_2-like"/>
</dbReference>
<accession>A0A3E1NEU7</accession>
<protein>
    <submittedName>
        <fullName evidence="2">Glycosyltransferase</fullName>
    </submittedName>
</protein>
<keyword evidence="2" id="KW-0808">Transferase</keyword>
<comment type="caution">
    <text evidence="2">The sequence shown here is derived from an EMBL/GenBank/DDBJ whole genome shotgun (WGS) entry which is preliminary data.</text>
</comment>
<dbReference type="Gene3D" id="3.90.550.10">
    <property type="entry name" value="Spore Coat Polysaccharide Biosynthesis Protein SpsA, Chain A"/>
    <property type="match status" value="1"/>
</dbReference>